<reference evidence="9 10" key="1">
    <citation type="submission" date="2016-01" db="EMBL/GenBank/DDBJ databases">
        <title>Highly variable Streptococcus oralis are common among viridans streptococci isolated from primates.</title>
        <authorList>
            <person name="Denapaite D."/>
            <person name="Rieger M."/>
            <person name="Koendgen S."/>
            <person name="Brueckner R."/>
            <person name="Ochigava I."/>
            <person name="Kappeler P."/>
            <person name="Maetz-Rensing K."/>
            <person name="Leendertz F."/>
            <person name="Hakenbeck R."/>
        </authorList>
    </citation>
    <scope>NUCLEOTIDE SEQUENCE [LARGE SCALE GENOMIC DNA]</scope>
    <source>
        <strain evidence="9 10">DD24</strain>
    </source>
</reference>
<gene>
    <name evidence="9" type="ORF">SORDD24_01369</name>
</gene>
<dbReference type="InterPro" id="IPR023353">
    <property type="entry name" value="LemA-like_dom_sf"/>
</dbReference>
<dbReference type="RefSeq" id="WP_061409080.1">
    <property type="nucleotide sequence ID" value="NZ_KQ970760.1"/>
</dbReference>
<dbReference type="Gene3D" id="1.20.1440.20">
    <property type="entry name" value="LemA-like domain"/>
    <property type="match status" value="1"/>
</dbReference>
<comment type="subcellular location">
    <subcellularLocation>
        <location evidence="1">Membrane</location>
        <topology evidence="1">Single-pass membrane protein</topology>
    </subcellularLocation>
</comment>
<feature type="transmembrane region" description="Helical" evidence="8">
    <location>
        <begin position="12"/>
        <end position="33"/>
    </location>
</feature>
<feature type="transmembrane region" description="Helical" evidence="8">
    <location>
        <begin position="45"/>
        <end position="64"/>
    </location>
</feature>
<feature type="compositionally biased region" description="Polar residues" evidence="7">
    <location>
        <begin position="151"/>
        <end position="160"/>
    </location>
</feature>
<feature type="region of interest" description="Disordered" evidence="7">
    <location>
        <begin position="128"/>
        <end position="160"/>
    </location>
</feature>
<proteinExistence type="inferred from homology"/>
<keyword evidence="3 8" id="KW-0812">Transmembrane</keyword>
<dbReference type="GO" id="GO:0016020">
    <property type="term" value="C:membrane"/>
    <property type="evidence" value="ECO:0007669"/>
    <property type="project" value="UniProtKB-SubCell"/>
</dbReference>
<dbReference type="AlphaFoldDB" id="A0A139QP16"/>
<name>A0A139QP16_STROR</name>
<evidence type="ECO:0000256" key="2">
    <source>
        <dbReference type="ARBA" id="ARBA00008854"/>
    </source>
</evidence>
<comment type="similarity">
    <text evidence="2">Belongs to the LemA family.</text>
</comment>
<keyword evidence="5 8" id="KW-0472">Membrane</keyword>
<dbReference type="PATRIC" id="fig|1303.84.peg.1500"/>
<organism evidence="9 10">
    <name type="scientific">Streptococcus oralis</name>
    <dbReference type="NCBI Taxonomy" id="1303"/>
    <lineage>
        <taxon>Bacteria</taxon>
        <taxon>Bacillati</taxon>
        <taxon>Bacillota</taxon>
        <taxon>Bacilli</taxon>
        <taxon>Lactobacillales</taxon>
        <taxon>Streptococcaceae</taxon>
        <taxon>Streptococcus</taxon>
    </lineage>
</organism>
<protein>
    <recommendedName>
        <fullName evidence="11">LemA family protein</fullName>
    </recommendedName>
</protein>
<keyword evidence="4 8" id="KW-1133">Transmembrane helix</keyword>
<dbReference type="OrthoDB" id="2218509at2"/>
<evidence type="ECO:0000256" key="6">
    <source>
        <dbReference type="SAM" id="Coils"/>
    </source>
</evidence>
<evidence type="ECO:0000313" key="10">
    <source>
        <dbReference type="Proteomes" id="UP000070353"/>
    </source>
</evidence>
<evidence type="ECO:0000256" key="3">
    <source>
        <dbReference type="ARBA" id="ARBA00022692"/>
    </source>
</evidence>
<dbReference type="EMBL" id="LQZB01000145">
    <property type="protein sequence ID" value="KXU04268.1"/>
    <property type="molecule type" value="Genomic_DNA"/>
</dbReference>
<evidence type="ECO:0000256" key="1">
    <source>
        <dbReference type="ARBA" id="ARBA00004167"/>
    </source>
</evidence>
<feature type="coiled-coil region" evidence="6">
    <location>
        <begin position="83"/>
        <end position="110"/>
    </location>
</feature>
<dbReference type="InterPro" id="IPR007156">
    <property type="entry name" value="MamQ_LemA"/>
</dbReference>
<keyword evidence="6" id="KW-0175">Coiled coil</keyword>
<evidence type="ECO:0008006" key="11">
    <source>
        <dbReference type="Google" id="ProtNLM"/>
    </source>
</evidence>
<dbReference type="Pfam" id="PF04011">
    <property type="entry name" value="LemA"/>
    <property type="match status" value="1"/>
</dbReference>
<accession>A0A139QP16</accession>
<evidence type="ECO:0000256" key="4">
    <source>
        <dbReference type="ARBA" id="ARBA00022989"/>
    </source>
</evidence>
<evidence type="ECO:0000256" key="5">
    <source>
        <dbReference type="ARBA" id="ARBA00023136"/>
    </source>
</evidence>
<comment type="caution">
    <text evidence="9">The sequence shown here is derived from an EMBL/GenBank/DDBJ whole genome shotgun (WGS) entry which is preliminary data.</text>
</comment>
<dbReference type="SUPFAM" id="SSF140478">
    <property type="entry name" value="LemA-like"/>
    <property type="match status" value="1"/>
</dbReference>
<evidence type="ECO:0000256" key="7">
    <source>
        <dbReference type="SAM" id="MobiDB-lite"/>
    </source>
</evidence>
<dbReference type="Proteomes" id="UP000070353">
    <property type="component" value="Unassembled WGS sequence"/>
</dbReference>
<feature type="compositionally biased region" description="Polar residues" evidence="7">
    <location>
        <begin position="128"/>
        <end position="139"/>
    </location>
</feature>
<evidence type="ECO:0000313" key="9">
    <source>
        <dbReference type="EMBL" id="KXU04268.1"/>
    </source>
</evidence>
<sequence>MSSLFNNPFFRIVRGILIIVLLTLVWLFIFAAFNNSGSETNYEPFQGASIVFAVLSYLVIVFLFQYHKVINLKELIGSSYSAIEIKEQYVEKLIIQLRELTDKIVDHELKMSVRKNVSDLLEETRSVINSTNDENQANHSESKRKFYGESGTVSSHTYSSQVEETKSKILEQIERDTNITADQSIKDLIAEIKESEVLVANQKLHYNEMVSEYNKAIYTLPLAFLRTTLGHFEKDYL</sequence>
<evidence type="ECO:0000256" key="8">
    <source>
        <dbReference type="SAM" id="Phobius"/>
    </source>
</evidence>